<evidence type="ECO:0000259" key="2">
    <source>
        <dbReference type="PROSITE" id="PS51352"/>
    </source>
</evidence>
<gene>
    <name evidence="3" type="ORF">Poly59_09210</name>
</gene>
<dbReference type="InterPro" id="IPR000866">
    <property type="entry name" value="AhpC/TSA"/>
</dbReference>
<dbReference type="GO" id="GO:0016491">
    <property type="term" value="F:oxidoreductase activity"/>
    <property type="evidence" value="ECO:0007669"/>
    <property type="project" value="InterPro"/>
</dbReference>
<dbReference type="Gene3D" id="3.40.30.10">
    <property type="entry name" value="Glutaredoxin"/>
    <property type="match status" value="1"/>
</dbReference>
<dbReference type="PROSITE" id="PS51352">
    <property type="entry name" value="THIOREDOXIN_2"/>
    <property type="match status" value="1"/>
</dbReference>
<comment type="caution">
    <text evidence="3">The sequence shown here is derived from an EMBL/GenBank/DDBJ whole genome shotgun (WGS) entry which is preliminary data.</text>
</comment>
<organism evidence="3 4">
    <name type="scientific">Rubripirellula reticaptiva</name>
    <dbReference type="NCBI Taxonomy" id="2528013"/>
    <lineage>
        <taxon>Bacteria</taxon>
        <taxon>Pseudomonadati</taxon>
        <taxon>Planctomycetota</taxon>
        <taxon>Planctomycetia</taxon>
        <taxon>Pirellulales</taxon>
        <taxon>Pirellulaceae</taxon>
        <taxon>Rubripirellula</taxon>
    </lineage>
</organism>
<dbReference type="SUPFAM" id="SSF52833">
    <property type="entry name" value="Thioredoxin-like"/>
    <property type="match status" value="1"/>
</dbReference>
<accession>A0A5C6FB59</accession>
<keyword evidence="4" id="KW-1185">Reference proteome</keyword>
<feature type="domain" description="Thioredoxin" evidence="2">
    <location>
        <begin position="30"/>
        <end position="189"/>
    </location>
</feature>
<evidence type="ECO:0000256" key="1">
    <source>
        <dbReference type="SAM" id="SignalP"/>
    </source>
</evidence>
<feature type="chain" id="PRO_5022841973" evidence="1">
    <location>
        <begin position="22"/>
        <end position="189"/>
    </location>
</feature>
<evidence type="ECO:0000313" key="4">
    <source>
        <dbReference type="Proteomes" id="UP000317977"/>
    </source>
</evidence>
<dbReference type="EMBL" id="SJPX01000001">
    <property type="protein sequence ID" value="TWU58012.1"/>
    <property type="molecule type" value="Genomic_DNA"/>
</dbReference>
<keyword evidence="1" id="KW-0732">Signal</keyword>
<dbReference type="OrthoDB" id="279898at2"/>
<reference evidence="3 4" key="1">
    <citation type="submission" date="2019-02" db="EMBL/GenBank/DDBJ databases">
        <title>Deep-cultivation of Planctomycetes and their phenomic and genomic characterization uncovers novel biology.</title>
        <authorList>
            <person name="Wiegand S."/>
            <person name="Jogler M."/>
            <person name="Boedeker C."/>
            <person name="Pinto D."/>
            <person name="Vollmers J."/>
            <person name="Rivas-Marin E."/>
            <person name="Kohn T."/>
            <person name="Peeters S.H."/>
            <person name="Heuer A."/>
            <person name="Rast P."/>
            <person name="Oberbeckmann S."/>
            <person name="Bunk B."/>
            <person name="Jeske O."/>
            <person name="Meyerdierks A."/>
            <person name="Storesund J.E."/>
            <person name="Kallscheuer N."/>
            <person name="Luecker S."/>
            <person name="Lage O.M."/>
            <person name="Pohl T."/>
            <person name="Merkel B.J."/>
            <person name="Hornburger P."/>
            <person name="Mueller R.-W."/>
            <person name="Bruemmer F."/>
            <person name="Labrenz M."/>
            <person name="Spormann A.M."/>
            <person name="Op Den Camp H."/>
            <person name="Overmann J."/>
            <person name="Amann R."/>
            <person name="Jetten M.S.M."/>
            <person name="Mascher T."/>
            <person name="Medema M.H."/>
            <person name="Devos D.P."/>
            <person name="Kaster A.-K."/>
            <person name="Ovreas L."/>
            <person name="Rohde M."/>
            <person name="Galperin M.Y."/>
            <person name="Jogler C."/>
        </authorList>
    </citation>
    <scope>NUCLEOTIDE SEQUENCE [LARGE SCALE GENOMIC DNA]</scope>
    <source>
        <strain evidence="3 4">Poly59</strain>
    </source>
</reference>
<proteinExistence type="predicted"/>
<dbReference type="GO" id="GO:0016209">
    <property type="term" value="F:antioxidant activity"/>
    <property type="evidence" value="ECO:0007669"/>
    <property type="project" value="InterPro"/>
</dbReference>
<feature type="signal peptide" evidence="1">
    <location>
        <begin position="1"/>
        <end position="21"/>
    </location>
</feature>
<dbReference type="Pfam" id="PF00578">
    <property type="entry name" value="AhpC-TSA"/>
    <property type="match status" value="1"/>
</dbReference>
<dbReference type="Proteomes" id="UP000317977">
    <property type="component" value="Unassembled WGS sequence"/>
</dbReference>
<sequence length="189" mass="20150" precursor="true">MTNALRLAAFLILVAPTCTSAAKETAPASPAVGDSAPDFKLPVVGSDEMFSLSKQCDSGPVVVVVLRGFPGYQCPLCSKQVGALANRAKAIGERASRIVLVYPGPSESLEDHAAEFMGPRTLPSPIVMVRDPDMKMVDKWGLRWNAPRETAYPATFVINGQGNVAWKLVSDNHAGRSTADDVVKALKKL</sequence>
<dbReference type="AlphaFoldDB" id="A0A5C6FB59"/>
<evidence type="ECO:0000313" key="3">
    <source>
        <dbReference type="EMBL" id="TWU58012.1"/>
    </source>
</evidence>
<protein>
    <submittedName>
        <fullName evidence="3">AhpC/TSA family protein</fullName>
    </submittedName>
</protein>
<dbReference type="InterPro" id="IPR013766">
    <property type="entry name" value="Thioredoxin_domain"/>
</dbReference>
<dbReference type="InterPro" id="IPR036249">
    <property type="entry name" value="Thioredoxin-like_sf"/>
</dbReference>
<dbReference type="RefSeq" id="WP_146532809.1">
    <property type="nucleotide sequence ID" value="NZ_SJPX01000001.1"/>
</dbReference>
<name>A0A5C6FB59_9BACT</name>